<dbReference type="RefSeq" id="WP_091337642.1">
    <property type="nucleotide sequence ID" value="NZ_FMHV01000002.1"/>
</dbReference>
<evidence type="ECO:0008006" key="3">
    <source>
        <dbReference type="Google" id="ProtNLM"/>
    </source>
</evidence>
<name>A0A1C6RKZ4_9ACTN</name>
<dbReference type="Proteomes" id="UP000199413">
    <property type="component" value="Unassembled WGS sequence"/>
</dbReference>
<keyword evidence="2" id="KW-1185">Reference proteome</keyword>
<evidence type="ECO:0000313" key="1">
    <source>
        <dbReference type="EMBL" id="SCL17778.1"/>
    </source>
</evidence>
<reference evidence="2" key="1">
    <citation type="submission" date="2016-06" db="EMBL/GenBank/DDBJ databases">
        <authorList>
            <person name="Varghese N."/>
            <person name="Submissions Spin"/>
        </authorList>
    </citation>
    <scope>NUCLEOTIDE SEQUENCE [LARGE SCALE GENOMIC DNA]</scope>
    <source>
        <strain evidence="2">DSM 45431</strain>
    </source>
</reference>
<organism evidence="1 2">
    <name type="scientific">Micromonospora rhizosphaerae</name>
    <dbReference type="NCBI Taxonomy" id="568872"/>
    <lineage>
        <taxon>Bacteria</taxon>
        <taxon>Bacillati</taxon>
        <taxon>Actinomycetota</taxon>
        <taxon>Actinomycetes</taxon>
        <taxon>Micromonosporales</taxon>
        <taxon>Micromonosporaceae</taxon>
        <taxon>Micromonospora</taxon>
    </lineage>
</organism>
<gene>
    <name evidence="1" type="ORF">GA0070624_1376</name>
</gene>
<protein>
    <recommendedName>
        <fullName evidence="3">PH domain-containing protein</fullName>
    </recommendedName>
</protein>
<evidence type="ECO:0000313" key="2">
    <source>
        <dbReference type="Proteomes" id="UP000199413"/>
    </source>
</evidence>
<dbReference type="AlphaFoldDB" id="A0A1C6RKZ4"/>
<dbReference type="EMBL" id="FMHV01000002">
    <property type="protein sequence ID" value="SCL17778.1"/>
    <property type="molecule type" value="Genomic_DNA"/>
</dbReference>
<sequence length="148" mass="15621">MQQKLQTRAFEQVTPILQSGEQPVVATRAMVGKFSSSRLGTVVSQAVRLEGGGALLGAALASTRKQFVVLTNRRLIFLPQTFLGGPGKKVLGEVPREHVSLAEAKMGVVSLLRLAFGTAGDGVALTFPRVDKKNAEALAEALRQAPAA</sequence>
<dbReference type="OrthoDB" id="3297064at2"/>
<proteinExistence type="predicted"/>
<accession>A0A1C6RKZ4</accession>